<feature type="compositionally biased region" description="Basic and acidic residues" evidence="1">
    <location>
        <begin position="11"/>
        <end position="22"/>
    </location>
</feature>
<name>Q5ZA80_ORYSJ</name>
<feature type="region of interest" description="Disordered" evidence="1">
    <location>
        <begin position="1"/>
        <end position="95"/>
    </location>
</feature>
<gene>
    <name evidence="2" type="primary">P0036B02.5</name>
</gene>
<feature type="compositionally biased region" description="Basic and acidic residues" evidence="1">
    <location>
        <begin position="61"/>
        <end position="75"/>
    </location>
</feature>
<evidence type="ECO:0000256" key="1">
    <source>
        <dbReference type="SAM" id="MobiDB-lite"/>
    </source>
</evidence>
<dbReference type="EMBL" id="AP003522">
    <property type="protein sequence ID" value="BAD53443.1"/>
    <property type="molecule type" value="Genomic_DNA"/>
</dbReference>
<feature type="region of interest" description="Disordered" evidence="1">
    <location>
        <begin position="391"/>
        <end position="424"/>
    </location>
</feature>
<feature type="compositionally biased region" description="Basic and acidic residues" evidence="1">
    <location>
        <begin position="415"/>
        <end position="424"/>
    </location>
</feature>
<evidence type="ECO:0000313" key="3">
    <source>
        <dbReference type="Proteomes" id="UP000000763"/>
    </source>
</evidence>
<feature type="compositionally biased region" description="Basic and acidic residues" evidence="1">
    <location>
        <begin position="84"/>
        <end position="95"/>
    </location>
</feature>
<feature type="compositionally biased region" description="Gly residues" evidence="1">
    <location>
        <begin position="404"/>
        <end position="413"/>
    </location>
</feature>
<protein>
    <submittedName>
        <fullName evidence="2">Uncharacterized protein</fullName>
    </submittedName>
</protein>
<reference evidence="3" key="1">
    <citation type="journal article" date="2005" name="Nature">
        <title>The map-based sequence of the rice genome.</title>
        <authorList>
            <consortium name="International rice genome sequencing project (IRGSP)"/>
            <person name="Matsumoto T."/>
            <person name="Wu J."/>
            <person name="Kanamori H."/>
            <person name="Katayose Y."/>
            <person name="Fujisawa M."/>
            <person name="Namiki N."/>
            <person name="Mizuno H."/>
            <person name="Yamamoto K."/>
            <person name="Antonio B.A."/>
            <person name="Baba T."/>
            <person name="Sakata K."/>
            <person name="Nagamura Y."/>
            <person name="Aoki H."/>
            <person name="Arikawa K."/>
            <person name="Arita K."/>
            <person name="Bito T."/>
            <person name="Chiden Y."/>
            <person name="Fujitsuka N."/>
            <person name="Fukunaka R."/>
            <person name="Hamada M."/>
            <person name="Harada C."/>
            <person name="Hayashi A."/>
            <person name="Hijishita S."/>
            <person name="Honda M."/>
            <person name="Hosokawa S."/>
            <person name="Ichikawa Y."/>
            <person name="Idonuma A."/>
            <person name="Iijima M."/>
            <person name="Ikeda M."/>
            <person name="Ikeno M."/>
            <person name="Ito K."/>
            <person name="Ito S."/>
            <person name="Ito T."/>
            <person name="Ito Y."/>
            <person name="Ito Y."/>
            <person name="Iwabuchi A."/>
            <person name="Kamiya K."/>
            <person name="Karasawa W."/>
            <person name="Kurita K."/>
            <person name="Katagiri S."/>
            <person name="Kikuta A."/>
            <person name="Kobayashi H."/>
            <person name="Kobayashi N."/>
            <person name="Machita K."/>
            <person name="Maehara T."/>
            <person name="Masukawa M."/>
            <person name="Mizubayashi T."/>
            <person name="Mukai Y."/>
            <person name="Nagasaki H."/>
            <person name="Nagata Y."/>
            <person name="Naito S."/>
            <person name="Nakashima M."/>
            <person name="Nakama Y."/>
            <person name="Nakamichi Y."/>
            <person name="Nakamura M."/>
            <person name="Meguro A."/>
            <person name="Negishi M."/>
            <person name="Ohta I."/>
            <person name="Ohta T."/>
            <person name="Okamoto M."/>
            <person name="Ono N."/>
            <person name="Saji S."/>
            <person name="Sakaguchi M."/>
            <person name="Sakai K."/>
            <person name="Shibata M."/>
            <person name="Shimokawa T."/>
            <person name="Song J."/>
            <person name="Takazaki Y."/>
            <person name="Terasawa K."/>
            <person name="Tsugane M."/>
            <person name="Tsuji K."/>
            <person name="Ueda S."/>
            <person name="Waki K."/>
            <person name="Yamagata H."/>
            <person name="Yamamoto M."/>
            <person name="Yamamoto S."/>
            <person name="Yamane H."/>
            <person name="Yoshiki S."/>
            <person name="Yoshihara R."/>
            <person name="Yukawa K."/>
            <person name="Zhong H."/>
            <person name="Yano M."/>
            <person name="Yuan Q."/>
            <person name="Ouyang S."/>
            <person name="Liu J."/>
            <person name="Jones K.M."/>
            <person name="Gansberger K."/>
            <person name="Moffat K."/>
            <person name="Hill J."/>
            <person name="Bera J."/>
            <person name="Fadrosh D."/>
            <person name="Jin S."/>
            <person name="Johri S."/>
            <person name="Kim M."/>
            <person name="Overton L."/>
            <person name="Reardon M."/>
            <person name="Tsitrin T."/>
            <person name="Vuong H."/>
            <person name="Weaver B."/>
            <person name="Ciecko A."/>
            <person name="Tallon L."/>
            <person name="Jackson J."/>
            <person name="Pai G."/>
            <person name="Aken S.V."/>
            <person name="Utterback T."/>
            <person name="Reidmuller S."/>
            <person name="Feldblyum T."/>
            <person name="Hsiao J."/>
            <person name="Zismann V."/>
            <person name="Iobst S."/>
            <person name="de Vazeille A.R."/>
            <person name="Buell C.R."/>
            <person name="Ying K."/>
            <person name="Li Y."/>
            <person name="Lu T."/>
            <person name="Huang Y."/>
            <person name="Zhao Q."/>
            <person name="Feng Q."/>
            <person name="Zhang L."/>
            <person name="Zhu J."/>
            <person name="Weng Q."/>
            <person name="Mu J."/>
            <person name="Lu Y."/>
            <person name="Fan D."/>
            <person name="Liu Y."/>
            <person name="Guan J."/>
            <person name="Zhang Y."/>
            <person name="Yu S."/>
            <person name="Liu X."/>
            <person name="Zhang Y."/>
            <person name="Hong G."/>
            <person name="Han B."/>
            <person name="Choisne N."/>
            <person name="Demange N."/>
            <person name="Orjeda G."/>
            <person name="Samain S."/>
            <person name="Cattolico L."/>
            <person name="Pelletier E."/>
            <person name="Couloux A."/>
            <person name="Segurens B."/>
            <person name="Wincker P."/>
            <person name="D'Hont A."/>
            <person name="Scarpelli C."/>
            <person name="Weissenbach J."/>
            <person name="Salanoubat M."/>
            <person name="Quetier F."/>
            <person name="Yu Y."/>
            <person name="Kim H.R."/>
            <person name="Rambo T."/>
            <person name="Currie J."/>
            <person name="Collura K."/>
            <person name="Luo M."/>
            <person name="Yang T."/>
            <person name="Ammiraju J.S.S."/>
            <person name="Engler F."/>
            <person name="Soderlund C."/>
            <person name="Wing R.A."/>
            <person name="Palmer L.E."/>
            <person name="de la Bastide M."/>
            <person name="Spiegel L."/>
            <person name="Nascimento L."/>
            <person name="Zutavern T."/>
            <person name="O'Shaughnessy A."/>
            <person name="Dike S."/>
            <person name="Dedhia N."/>
            <person name="Preston R."/>
            <person name="Balija V."/>
            <person name="McCombie W.R."/>
            <person name="Chow T."/>
            <person name="Chen H."/>
            <person name="Chung M."/>
            <person name="Chen C."/>
            <person name="Shaw J."/>
            <person name="Wu H."/>
            <person name="Hsiao K."/>
            <person name="Chao Y."/>
            <person name="Chu M."/>
            <person name="Cheng C."/>
            <person name="Hour A."/>
            <person name="Lee P."/>
            <person name="Lin S."/>
            <person name="Lin Y."/>
            <person name="Liou J."/>
            <person name="Liu S."/>
            <person name="Hsing Y."/>
            <person name="Raghuvanshi S."/>
            <person name="Mohanty A."/>
            <person name="Bharti A.K."/>
            <person name="Gaur A."/>
            <person name="Gupta V."/>
            <person name="Kumar D."/>
            <person name="Ravi V."/>
            <person name="Vij S."/>
            <person name="Kapur A."/>
            <person name="Khurana P."/>
            <person name="Khurana P."/>
            <person name="Khurana J.P."/>
            <person name="Tyagi A.K."/>
            <person name="Gaikwad K."/>
            <person name="Singh A."/>
            <person name="Dalal V."/>
            <person name="Srivastava S."/>
            <person name="Dixit A."/>
            <person name="Pal A.K."/>
            <person name="Ghazi I.A."/>
            <person name="Yadav M."/>
            <person name="Pandit A."/>
            <person name="Bhargava A."/>
            <person name="Sureshbabu K."/>
            <person name="Batra K."/>
            <person name="Sharma T.R."/>
            <person name="Mohapatra T."/>
            <person name="Singh N.K."/>
            <person name="Messing J."/>
            <person name="Nelson A.B."/>
            <person name="Fuks G."/>
            <person name="Kavchok S."/>
            <person name="Keizer G."/>
            <person name="Linton E."/>
            <person name="Llaca V."/>
            <person name="Song R."/>
            <person name="Tanyolac B."/>
            <person name="Young S."/>
            <person name="Ho-Il K."/>
            <person name="Hahn J.H."/>
            <person name="Sangsakoo G."/>
            <person name="Vanavichit A."/>
            <person name="de Mattos Luiz.A.T."/>
            <person name="Zimmer P.D."/>
            <person name="Malone G."/>
            <person name="Dellagostin O."/>
            <person name="de Oliveira A.C."/>
            <person name="Bevan M."/>
            <person name="Bancroft I."/>
            <person name="Minx P."/>
            <person name="Cordum H."/>
            <person name="Wilson R."/>
            <person name="Cheng Z."/>
            <person name="Jin W."/>
            <person name="Jiang J."/>
            <person name="Leong S.A."/>
            <person name="Iwama H."/>
            <person name="Gojobori T."/>
            <person name="Itoh T."/>
            <person name="Niimura Y."/>
            <person name="Fujii Y."/>
            <person name="Habara T."/>
            <person name="Sakai H."/>
            <person name="Sato Y."/>
            <person name="Wilson G."/>
            <person name="Kumar K."/>
            <person name="McCouch S."/>
            <person name="Juretic N."/>
            <person name="Hoen D."/>
            <person name="Wright S."/>
            <person name="Bruskiewich R."/>
            <person name="Bureau T."/>
            <person name="Miyao A."/>
            <person name="Hirochika H."/>
            <person name="Nishikawa T."/>
            <person name="Kadowaki K."/>
            <person name="Sugiura M."/>
            <person name="Burr B."/>
            <person name="Sasaki T."/>
        </authorList>
    </citation>
    <scope>NUCLEOTIDE SEQUENCE [LARGE SCALE GENOMIC DNA]</scope>
    <source>
        <strain evidence="3">cv. Nipponbare</strain>
    </source>
</reference>
<sequence length="424" mass="45400">MARRKRAVAGDGDRRAAARHGEEAEEAEREVRGGGVSPRDAGDGMTMRGGRRSSGGGRRRCSGDGRAREEADEGSRGLGNQMRVVREKEELRRGEKHRPEWTMATRLTGRRGETSPATIWPGGVVAEERHGTAKPKEAMAPHGVVHGEGGDSVVDWGRGAADGVRCGATALWEAVARPGEASLAGGERLEAVEVRRLGCDGGMVVSVVEGENGVDAEVELGGAMPAVAASQHRRQEAEGGYTVGRWFRWRLEETEWRPVGGIIQRSRWRRWRGAVEAREAVVYGWSTPAGSGARACVGRAGEGAGSLGNWGPGRWRSWPRRAELAAGVGRQHGESGFGICGEEWGEWRRDGCEVEGRGGVLDCTGEGARGPEQTAMWVGRRQPWRLLEELEVGDEPDRWAPPVGGSGEGGGGRQCKLEGDGPTA</sequence>
<proteinExistence type="predicted"/>
<evidence type="ECO:0000313" key="2">
    <source>
        <dbReference type="EMBL" id="BAD53443.1"/>
    </source>
</evidence>
<reference evidence="3" key="2">
    <citation type="journal article" date="2008" name="Nucleic Acids Res.">
        <title>The rice annotation project database (RAP-DB): 2008 update.</title>
        <authorList>
            <consortium name="The rice annotation project (RAP)"/>
        </authorList>
    </citation>
    <scope>GENOME REANNOTATION</scope>
    <source>
        <strain evidence="3">cv. Nipponbare</strain>
    </source>
</reference>
<organism evidence="2 3">
    <name type="scientific">Oryza sativa subsp. japonica</name>
    <name type="common">Rice</name>
    <dbReference type="NCBI Taxonomy" id="39947"/>
    <lineage>
        <taxon>Eukaryota</taxon>
        <taxon>Viridiplantae</taxon>
        <taxon>Streptophyta</taxon>
        <taxon>Embryophyta</taxon>
        <taxon>Tracheophyta</taxon>
        <taxon>Spermatophyta</taxon>
        <taxon>Magnoliopsida</taxon>
        <taxon>Liliopsida</taxon>
        <taxon>Poales</taxon>
        <taxon>Poaceae</taxon>
        <taxon>BOP clade</taxon>
        <taxon>Oryzoideae</taxon>
        <taxon>Oryzeae</taxon>
        <taxon>Oryzinae</taxon>
        <taxon>Oryza</taxon>
        <taxon>Oryza sativa</taxon>
    </lineage>
</organism>
<dbReference type="AlphaFoldDB" id="Q5ZA80"/>
<accession>Q5ZA80</accession>
<dbReference type="Proteomes" id="UP000000763">
    <property type="component" value="Chromosome 6"/>
</dbReference>